<evidence type="ECO:0000259" key="7">
    <source>
        <dbReference type="Pfam" id="PF04542"/>
    </source>
</evidence>
<evidence type="ECO:0000256" key="4">
    <source>
        <dbReference type="ARBA" id="ARBA00023125"/>
    </source>
</evidence>
<dbReference type="Pfam" id="PF04542">
    <property type="entry name" value="Sigma70_r2"/>
    <property type="match status" value="1"/>
</dbReference>
<feature type="domain" description="RNA polymerase sigma factor 70 region 4 type 2" evidence="8">
    <location>
        <begin position="176"/>
        <end position="228"/>
    </location>
</feature>
<dbReference type="InterPro" id="IPR013325">
    <property type="entry name" value="RNA_pol_sigma_r2"/>
</dbReference>
<dbReference type="Gene3D" id="1.10.10.10">
    <property type="entry name" value="Winged helix-like DNA-binding domain superfamily/Winged helix DNA-binding domain"/>
    <property type="match status" value="1"/>
</dbReference>
<dbReference type="PANTHER" id="PTHR43133">
    <property type="entry name" value="RNA POLYMERASE ECF-TYPE SIGMA FACTO"/>
    <property type="match status" value="1"/>
</dbReference>
<dbReference type="SUPFAM" id="SSF88659">
    <property type="entry name" value="Sigma3 and sigma4 domains of RNA polymerase sigma factors"/>
    <property type="match status" value="1"/>
</dbReference>
<dbReference type="PATRIC" id="fig|1768241.3.peg.4766"/>
<feature type="domain" description="RNA polymerase sigma-70 region 2" evidence="7">
    <location>
        <begin position="81"/>
        <end position="149"/>
    </location>
</feature>
<dbReference type="EMBL" id="LPUY01000138">
    <property type="protein sequence ID" value="KUP90698.1"/>
    <property type="molecule type" value="Genomic_DNA"/>
</dbReference>
<organism evidence="9 10">
    <name type="scientific">Tritonibacter horizontis</name>
    <dbReference type="NCBI Taxonomy" id="1768241"/>
    <lineage>
        <taxon>Bacteria</taxon>
        <taxon>Pseudomonadati</taxon>
        <taxon>Pseudomonadota</taxon>
        <taxon>Alphaproteobacteria</taxon>
        <taxon>Rhodobacterales</taxon>
        <taxon>Paracoccaceae</taxon>
        <taxon>Tritonibacter</taxon>
    </lineage>
</organism>
<dbReference type="AlphaFoldDB" id="A0A132BQL8"/>
<dbReference type="PANTHER" id="PTHR43133:SF62">
    <property type="entry name" value="RNA POLYMERASE SIGMA FACTOR SIGZ"/>
    <property type="match status" value="1"/>
</dbReference>
<evidence type="ECO:0000313" key="10">
    <source>
        <dbReference type="Proteomes" id="UP000068382"/>
    </source>
</evidence>
<dbReference type="InterPro" id="IPR039425">
    <property type="entry name" value="RNA_pol_sigma-70-like"/>
</dbReference>
<dbReference type="InterPro" id="IPR007627">
    <property type="entry name" value="RNA_pol_sigma70_r2"/>
</dbReference>
<dbReference type="InterPro" id="IPR013249">
    <property type="entry name" value="RNA_pol_sigma70_r4_t2"/>
</dbReference>
<name>A0A132BQL8_9RHOB</name>
<evidence type="ECO:0000256" key="5">
    <source>
        <dbReference type="ARBA" id="ARBA00023163"/>
    </source>
</evidence>
<keyword evidence="5 6" id="KW-0804">Transcription</keyword>
<evidence type="ECO:0000313" key="9">
    <source>
        <dbReference type="EMBL" id="KUP90698.1"/>
    </source>
</evidence>
<evidence type="ECO:0000256" key="2">
    <source>
        <dbReference type="ARBA" id="ARBA00023015"/>
    </source>
</evidence>
<dbReference type="InterPro" id="IPR013324">
    <property type="entry name" value="RNA_pol_sigma_r3/r4-like"/>
</dbReference>
<dbReference type="Gene3D" id="1.10.1740.10">
    <property type="match status" value="1"/>
</dbReference>
<gene>
    <name evidence="9" type="primary">rpoE_2</name>
    <name evidence="9" type="ORF">TRIHO_45650</name>
</gene>
<keyword evidence="3 6" id="KW-0731">Sigma factor</keyword>
<keyword evidence="2 6" id="KW-0805">Transcription regulation</keyword>
<dbReference type="CDD" id="cd06171">
    <property type="entry name" value="Sigma70_r4"/>
    <property type="match status" value="1"/>
</dbReference>
<evidence type="ECO:0000259" key="8">
    <source>
        <dbReference type="Pfam" id="PF08281"/>
    </source>
</evidence>
<evidence type="ECO:0000256" key="1">
    <source>
        <dbReference type="ARBA" id="ARBA00010641"/>
    </source>
</evidence>
<dbReference type="InterPro" id="IPR000838">
    <property type="entry name" value="RNA_pol_sigma70_ECF_CS"/>
</dbReference>
<dbReference type="NCBIfam" id="TIGR02937">
    <property type="entry name" value="sigma70-ECF"/>
    <property type="match status" value="1"/>
</dbReference>
<protein>
    <recommendedName>
        <fullName evidence="6">RNA polymerase sigma factor</fullName>
    </recommendedName>
</protein>
<dbReference type="InterPro" id="IPR014284">
    <property type="entry name" value="RNA_pol_sigma-70_dom"/>
</dbReference>
<comment type="similarity">
    <text evidence="1 6">Belongs to the sigma-70 factor family. ECF subfamily.</text>
</comment>
<accession>A0A132BQL8</accession>
<sequence>MCRPAASRDFFDPVAMAWRIFNMFEAEADLVLEEGPLTATVVSGANRAGERSKVTGKDYAETTMWMLAVRDHRDKVAFGRLFDHFAPRLKGMICRSGLPAAQAEDIVQDVMLTVWRKADLFDPGRAQVAAWIFQIARNRQIDIVRKERRPVPEELRQVEQTDVDAAQVLALEQETRALRAALKRLKPAQRVMVERAYLGELSHAEIKAETGLPLGTIKSRIRLGLEKLRHELKGTDRK</sequence>
<proteinExistence type="inferred from homology"/>
<dbReference type="SUPFAM" id="SSF88946">
    <property type="entry name" value="Sigma2 domain of RNA polymerase sigma factors"/>
    <property type="match status" value="1"/>
</dbReference>
<dbReference type="GO" id="GO:0006352">
    <property type="term" value="P:DNA-templated transcription initiation"/>
    <property type="evidence" value="ECO:0007669"/>
    <property type="project" value="InterPro"/>
</dbReference>
<dbReference type="GO" id="GO:0016987">
    <property type="term" value="F:sigma factor activity"/>
    <property type="evidence" value="ECO:0007669"/>
    <property type="project" value="UniProtKB-KW"/>
</dbReference>
<dbReference type="Pfam" id="PF08281">
    <property type="entry name" value="Sigma70_r4_2"/>
    <property type="match status" value="1"/>
</dbReference>
<reference evidence="9 10" key="1">
    <citation type="submission" date="2015-12" db="EMBL/GenBank/DDBJ databases">
        <title>Genome sequence of the marine Rhodobacteraceae strain O3.65, Candidatus Tritonibacter horizontis.</title>
        <authorList>
            <person name="Poehlein A."/>
            <person name="Giebel H.A."/>
            <person name="Voget S."/>
            <person name="Brinkhoff T."/>
        </authorList>
    </citation>
    <scope>NUCLEOTIDE SEQUENCE [LARGE SCALE GENOMIC DNA]</scope>
    <source>
        <strain evidence="9 10">O3.65</strain>
    </source>
</reference>
<evidence type="ECO:0000256" key="6">
    <source>
        <dbReference type="RuleBase" id="RU000716"/>
    </source>
</evidence>
<keyword evidence="10" id="KW-1185">Reference proteome</keyword>
<evidence type="ECO:0000256" key="3">
    <source>
        <dbReference type="ARBA" id="ARBA00023082"/>
    </source>
</evidence>
<dbReference type="GO" id="GO:0003677">
    <property type="term" value="F:DNA binding"/>
    <property type="evidence" value="ECO:0007669"/>
    <property type="project" value="UniProtKB-KW"/>
</dbReference>
<dbReference type="InterPro" id="IPR036388">
    <property type="entry name" value="WH-like_DNA-bd_sf"/>
</dbReference>
<comment type="caution">
    <text evidence="9">The sequence shown here is derived from an EMBL/GenBank/DDBJ whole genome shotgun (WGS) entry which is preliminary data.</text>
</comment>
<dbReference type="Proteomes" id="UP000068382">
    <property type="component" value="Unassembled WGS sequence"/>
</dbReference>
<dbReference type="PROSITE" id="PS01063">
    <property type="entry name" value="SIGMA70_ECF"/>
    <property type="match status" value="1"/>
</dbReference>
<keyword evidence="4 6" id="KW-0238">DNA-binding</keyword>